<reference evidence="2" key="1">
    <citation type="submission" date="2020-11" db="EMBL/GenBank/DDBJ databases">
        <title>Agrobacterium vitis strain K377 genome.</title>
        <authorList>
            <person name="Xi H."/>
        </authorList>
    </citation>
    <scope>NUCLEOTIDE SEQUENCE</scope>
    <source>
        <strain evidence="2">K377</strain>
    </source>
</reference>
<feature type="compositionally biased region" description="Basic and acidic residues" evidence="1">
    <location>
        <begin position="108"/>
        <end position="121"/>
    </location>
</feature>
<gene>
    <name evidence="2" type="ORF">IEI95_022020</name>
</gene>
<name>A0AAE2REQ3_AGRVI</name>
<evidence type="ECO:0000256" key="1">
    <source>
        <dbReference type="SAM" id="MobiDB-lite"/>
    </source>
</evidence>
<dbReference type="Proteomes" id="UP000655037">
    <property type="component" value="Unassembled WGS sequence"/>
</dbReference>
<accession>A0AAE2REQ3</accession>
<dbReference type="RefSeq" id="WP_194417027.1">
    <property type="nucleotide sequence ID" value="NZ_JACXXJ020000005.1"/>
</dbReference>
<proteinExistence type="predicted"/>
<dbReference type="AlphaFoldDB" id="A0AAE2REQ3"/>
<organism evidence="2 3">
    <name type="scientific">Agrobacterium vitis</name>
    <name type="common">Rhizobium vitis</name>
    <dbReference type="NCBI Taxonomy" id="373"/>
    <lineage>
        <taxon>Bacteria</taxon>
        <taxon>Pseudomonadati</taxon>
        <taxon>Pseudomonadota</taxon>
        <taxon>Alphaproteobacteria</taxon>
        <taxon>Hyphomicrobiales</taxon>
        <taxon>Rhizobiaceae</taxon>
        <taxon>Rhizobium/Agrobacterium group</taxon>
        <taxon>Agrobacterium</taxon>
    </lineage>
</organism>
<feature type="region of interest" description="Disordered" evidence="1">
    <location>
        <begin position="85"/>
        <end position="121"/>
    </location>
</feature>
<evidence type="ECO:0000313" key="3">
    <source>
        <dbReference type="Proteomes" id="UP000655037"/>
    </source>
</evidence>
<dbReference type="EMBL" id="JACXXJ020000005">
    <property type="protein sequence ID" value="MBF2716893.1"/>
    <property type="molecule type" value="Genomic_DNA"/>
</dbReference>
<protein>
    <submittedName>
        <fullName evidence="2">Uncharacterized protein</fullName>
    </submittedName>
</protein>
<comment type="caution">
    <text evidence="2">The sequence shown here is derived from an EMBL/GenBank/DDBJ whole genome shotgun (WGS) entry which is preliminary data.</text>
</comment>
<sequence>MDLYYPKPGKSQQSPVGFVDHSSTNDICKNGCFATFSACANRPETPTAQGIPAAQGDEALVYANNHTNTPKPTYLTIVAQELSKYEAHQQKHKPRGRNAKNSIKAQRASHEKSKAWKRLPADDRESRVRDYAFRSESVAFTLNLTPEKQAKLQKEERPAKALADALNRRCKTLLGRAVPISLALEVSPTGRLHAHGIATLERGEWKSFREALKSAGGKLQAPATGRETDTRRLWSATGWAAYMRKSFHETAEALGTDKIVYQCNATRAGAREEYEASLARQKIARRNRR</sequence>
<evidence type="ECO:0000313" key="2">
    <source>
        <dbReference type="EMBL" id="MBF2716893.1"/>
    </source>
</evidence>